<keyword evidence="10" id="KW-0325">Glycoprotein</keyword>
<dbReference type="SUPFAM" id="SSF53756">
    <property type="entry name" value="UDP-Glycosyltransferase/glycogen phosphorylase"/>
    <property type="match status" value="1"/>
</dbReference>
<dbReference type="Pfam" id="PF00201">
    <property type="entry name" value="UDPGT"/>
    <property type="match status" value="1"/>
</dbReference>
<evidence type="ECO:0000256" key="12">
    <source>
        <dbReference type="ARBA" id="ARBA00047475"/>
    </source>
</evidence>
<comment type="function">
    <text evidence="11">UDP-glucuronosyltransferases catalyze phase II biotransformation reactions in which lipophilic substrates are conjugated with glucuronic acid to increase water solubility and enhance excretion. They are of major importance in the conjugation and subsequent elimination of potentially toxic xenobiotics and endogenous compounds.</text>
</comment>
<evidence type="ECO:0000256" key="2">
    <source>
        <dbReference type="ARBA" id="ARBA00009995"/>
    </source>
</evidence>
<feature type="transmembrane region" description="Helical" evidence="14">
    <location>
        <begin position="527"/>
        <end position="554"/>
    </location>
</feature>
<evidence type="ECO:0000256" key="4">
    <source>
        <dbReference type="ARBA" id="ARBA00022676"/>
    </source>
</evidence>
<feature type="signal peptide" evidence="15">
    <location>
        <begin position="1"/>
        <end position="22"/>
    </location>
</feature>
<name>A0ABM3NDQ2_ACIJB</name>
<proteinExistence type="inferred from homology"/>
<feature type="chain" id="PRO_5047435316" description="glucuronosyltransferase" evidence="15">
    <location>
        <begin position="23"/>
        <end position="562"/>
    </location>
</feature>
<evidence type="ECO:0000256" key="11">
    <source>
        <dbReference type="ARBA" id="ARBA00037451"/>
    </source>
</evidence>
<evidence type="ECO:0000256" key="14">
    <source>
        <dbReference type="SAM" id="Phobius"/>
    </source>
</evidence>
<evidence type="ECO:0000256" key="8">
    <source>
        <dbReference type="ARBA" id="ARBA00022989"/>
    </source>
</evidence>
<dbReference type="InterPro" id="IPR035595">
    <property type="entry name" value="UDP_glycos_trans_CS"/>
</dbReference>
<keyword evidence="9 14" id="KW-0472">Membrane</keyword>
<protein>
    <recommendedName>
        <fullName evidence="3">glucuronosyltransferase</fullName>
        <ecNumber evidence="3">2.4.1.17</ecNumber>
    </recommendedName>
</protein>
<sequence>MVGQQALLLAGLFLPGFLLSDAAKILTSFALGGSHYLLLDRVSEILQDHGHNVTMLFYGEEFLIPVFQDMSRKVKGEMKLESCQQSNFKNGVRLFITQELWGKCQDEKGETSYEVISWLPPEDHKKEFKKCFDFLVTEALHGREAFDNFVSLMKQLGIRCSDLLRRGDIMDFLKNENFDLVFVEALDFCSFLIAEKLGKPFVSILPTQFGSVDHGLPSPVSYVPLFRSLLTDHMDFWGRVRNFLMFFDFSIKQRQIHSTIENTIKEHFPEGSRPVLSHLLKKAELWFVNSDFALEFARPLLPNTVYVGGLLARPVKPVPQEFENFISKFGDSGFVLVALGSIVSTYQSQEVLMEMNSAFAHLSQGVIWKCKPSKWPKDVKLAANVKIVDWLPQNDLLAHPRIRLFVTHGGMNSIMEAIQHGVPMAAIPVLKEQAENMVRVEAKKFGVSIQLKQIKAETLALKMKEVIEDKRYKSAAVAASIIRRSHPLTPAQRLVGWIDHILQTGGAAHLKPHALQQPWHEQYLLDVFLFLLVVTLGTLWLCGKLLGMVARWLCGARKLKKA</sequence>
<keyword evidence="16" id="KW-1185">Reference proteome</keyword>
<dbReference type="Proteomes" id="UP001652583">
    <property type="component" value="Chromosome A1"/>
</dbReference>
<keyword evidence="5 13" id="KW-0808">Transferase</keyword>
<comment type="similarity">
    <text evidence="2 13">Belongs to the UDP-glycosyltransferase family.</text>
</comment>
<dbReference type="RefSeq" id="XP_053057474.1">
    <property type="nucleotide sequence ID" value="XM_053201499.1"/>
</dbReference>
<dbReference type="InterPro" id="IPR002213">
    <property type="entry name" value="UDP_glucos_trans"/>
</dbReference>
<keyword evidence="6 14" id="KW-0812">Transmembrane</keyword>
<dbReference type="GeneID" id="128310950"/>
<keyword evidence="7 15" id="KW-0732">Signal</keyword>
<gene>
    <name evidence="17" type="primary">LOC128310950</name>
</gene>
<evidence type="ECO:0000256" key="6">
    <source>
        <dbReference type="ARBA" id="ARBA00022692"/>
    </source>
</evidence>
<dbReference type="PANTHER" id="PTHR48043">
    <property type="entry name" value="EG:EG0003.4 PROTEIN-RELATED"/>
    <property type="match status" value="1"/>
</dbReference>
<keyword evidence="8 14" id="KW-1133">Transmembrane helix</keyword>
<evidence type="ECO:0000256" key="3">
    <source>
        <dbReference type="ARBA" id="ARBA00012544"/>
    </source>
</evidence>
<evidence type="ECO:0000313" key="16">
    <source>
        <dbReference type="Proteomes" id="UP001652583"/>
    </source>
</evidence>
<dbReference type="CDD" id="cd03784">
    <property type="entry name" value="GT1_Gtf-like"/>
    <property type="match status" value="1"/>
</dbReference>
<dbReference type="PROSITE" id="PS00375">
    <property type="entry name" value="UDPGT"/>
    <property type="match status" value="1"/>
</dbReference>
<dbReference type="EC" id="2.4.1.17" evidence="3"/>
<evidence type="ECO:0000313" key="17">
    <source>
        <dbReference type="RefSeq" id="XP_053057474.1"/>
    </source>
</evidence>
<comment type="subcellular location">
    <subcellularLocation>
        <location evidence="1">Membrane</location>
        <topology evidence="1">Single-pass type I membrane protein</topology>
    </subcellularLocation>
</comment>
<evidence type="ECO:0000256" key="10">
    <source>
        <dbReference type="ARBA" id="ARBA00023180"/>
    </source>
</evidence>
<evidence type="ECO:0000256" key="9">
    <source>
        <dbReference type="ARBA" id="ARBA00023136"/>
    </source>
</evidence>
<dbReference type="InterPro" id="IPR050271">
    <property type="entry name" value="UDP-glycosyltransferase"/>
</dbReference>
<dbReference type="Gene3D" id="3.40.50.2000">
    <property type="entry name" value="Glycogen Phosphorylase B"/>
    <property type="match status" value="2"/>
</dbReference>
<evidence type="ECO:0000256" key="13">
    <source>
        <dbReference type="RuleBase" id="RU003718"/>
    </source>
</evidence>
<comment type="catalytic activity">
    <reaction evidence="12">
        <text>glucuronate acceptor + UDP-alpha-D-glucuronate = acceptor beta-D-glucuronoside + UDP + H(+)</text>
        <dbReference type="Rhea" id="RHEA:21032"/>
        <dbReference type="ChEBI" id="CHEBI:15378"/>
        <dbReference type="ChEBI" id="CHEBI:58052"/>
        <dbReference type="ChEBI" id="CHEBI:58223"/>
        <dbReference type="ChEBI" id="CHEBI:132367"/>
        <dbReference type="ChEBI" id="CHEBI:132368"/>
        <dbReference type="EC" id="2.4.1.17"/>
    </reaction>
</comment>
<evidence type="ECO:0000256" key="15">
    <source>
        <dbReference type="SAM" id="SignalP"/>
    </source>
</evidence>
<reference evidence="17" key="1">
    <citation type="submission" date="2025-08" db="UniProtKB">
        <authorList>
            <consortium name="RefSeq"/>
        </authorList>
    </citation>
    <scope>IDENTIFICATION</scope>
    <source>
        <tissue evidence="17">Blood</tissue>
    </source>
</reference>
<evidence type="ECO:0000256" key="1">
    <source>
        <dbReference type="ARBA" id="ARBA00004479"/>
    </source>
</evidence>
<dbReference type="PANTHER" id="PTHR48043:SF24">
    <property type="entry name" value="UDP-GLUCURONOSYLTRANSFERASE 3A2"/>
    <property type="match status" value="1"/>
</dbReference>
<keyword evidence="4 13" id="KW-0328">Glycosyltransferase</keyword>
<accession>A0ABM3NDQ2</accession>
<evidence type="ECO:0000256" key="7">
    <source>
        <dbReference type="ARBA" id="ARBA00022729"/>
    </source>
</evidence>
<evidence type="ECO:0000256" key="5">
    <source>
        <dbReference type="ARBA" id="ARBA00022679"/>
    </source>
</evidence>
<organism evidence="16 17">
    <name type="scientific">Acinonyx jubatus</name>
    <name type="common">Cheetah</name>
    <dbReference type="NCBI Taxonomy" id="32536"/>
    <lineage>
        <taxon>Eukaryota</taxon>
        <taxon>Metazoa</taxon>
        <taxon>Chordata</taxon>
        <taxon>Craniata</taxon>
        <taxon>Vertebrata</taxon>
        <taxon>Euteleostomi</taxon>
        <taxon>Mammalia</taxon>
        <taxon>Eutheria</taxon>
        <taxon>Laurasiatheria</taxon>
        <taxon>Carnivora</taxon>
        <taxon>Feliformia</taxon>
        <taxon>Felidae</taxon>
        <taxon>Felinae</taxon>
        <taxon>Acinonyx</taxon>
    </lineage>
</organism>